<reference evidence="3 4" key="1">
    <citation type="submission" date="2020-11" db="EMBL/GenBank/DDBJ databases">
        <title>Kefir isolates.</title>
        <authorList>
            <person name="Marcisauskas S."/>
            <person name="Kim Y."/>
            <person name="Blasche S."/>
        </authorList>
    </citation>
    <scope>NUCLEOTIDE SEQUENCE [LARGE SCALE GENOMIC DNA]</scope>
    <source>
        <strain evidence="3 4">KR</strain>
    </source>
</reference>
<feature type="compositionally biased region" description="Pro residues" evidence="2">
    <location>
        <begin position="733"/>
        <end position="747"/>
    </location>
</feature>
<feature type="compositionally biased region" description="Low complexity" evidence="2">
    <location>
        <begin position="1137"/>
        <end position="1153"/>
    </location>
</feature>
<dbReference type="AlphaFoldDB" id="A0A9P6W2G7"/>
<gene>
    <name evidence="3" type="ORF">C6P46_003771</name>
</gene>
<feature type="compositionally biased region" description="Pro residues" evidence="2">
    <location>
        <begin position="968"/>
        <end position="981"/>
    </location>
</feature>
<feature type="compositionally biased region" description="Low complexity" evidence="2">
    <location>
        <begin position="314"/>
        <end position="334"/>
    </location>
</feature>
<feature type="compositionally biased region" description="Basic residues" evidence="2">
    <location>
        <begin position="274"/>
        <end position="287"/>
    </location>
</feature>
<evidence type="ECO:0000256" key="1">
    <source>
        <dbReference type="SAM" id="Coils"/>
    </source>
</evidence>
<feature type="compositionally biased region" description="Basic and acidic residues" evidence="2">
    <location>
        <begin position="485"/>
        <end position="498"/>
    </location>
</feature>
<feature type="compositionally biased region" description="Low complexity" evidence="2">
    <location>
        <begin position="864"/>
        <end position="874"/>
    </location>
</feature>
<feature type="compositionally biased region" description="Basic and acidic residues" evidence="2">
    <location>
        <begin position="419"/>
        <end position="430"/>
    </location>
</feature>
<feature type="compositionally biased region" description="Basic and acidic residues" evidence="2">
    <location>
        <begin position="104"/>
        <end position="113"/>
    </location>
</feature>
<feature type="compositionally biased region" description="Acidic residues" evidence="2">
    <location>
        <begin position="360"/>
        <end position="378"/>
    </location>
</feature>
<keyword evidence="1" id="KW-0175">Coiled coil</keyword>
<accession>A0A9P6W2G7</accession>
<proteinExistence type="predicted"/>
<feature type="compositionally biased region" description="Low complexity" evidence="2">
    <location>
        <begin position="887"/>
        <end position="909"/>
    </location>
</feature>
<feature type="compositionally biased region" description="Pro residues" evidence="2">
    <location>
        <begin position="1001"/>
        <end position="1010"/>
    </location>
</feature>
<protein>
    <submittedName>
        <fullName evidence="3">Uncharacterized protein</fullName>
    </submittedName>
</protein>
<feature type="compositionally biased region" description="Low complexity" evidence="2">
    <location>
        <begin position="1018"/>
        <end position="1036"/>
    </location>
</feature>
<feature type="compositionally biased region" description="Low complexity" evidence="2">
    <location>
        <begin position="179"/>
        <end position="191"/>
    </location>
</feature>
<feature type="compositionally biased region" description="Basic residues" evidence="2">
    <location>
        <begin position="473"/>
        <end position="484"/>
    </location>
</feature>
<comment type="caution">
    <text evidence="3">The sequence shown here is derived from an EMBL/GenBank/DDBJ whole genome shotgun (WGS) entry which is preliminary data.</text>
</comment>
<feature type="compositionally biased region" description="Low complexity" evidence="2">
    <location>
        <begin position="776"/>
        <end position="792"/>
    </location>
</feature>
<feature type="region of interest" description="Disordered" evidence="2">
    <location>
        <begin position="1"/>
        <end position="498"/>
    </location>
</feature>
<evidence type="ECO:0000313" key="4">
    <source>
        <dbReference type="Proteomes" id="UP000777482"/>
    </source>
</evidence>
<feature type="coiled-coil region" evidence="1">
    <location>
        <begin position="542"/>
        <end position="576"/>
    </location>
</feature>
<feature type="compositionally biased region" description="Pro residues" evidence="2">
    <location>
        <begin position="875"/>
        <end position="886"/>
    </location>
</feature>
<feature type="compositionally biased region" description="Polar residues" evidence="2">
    <location>
        <begin position="920"/>
        <end position="934"/>
    </location>
</feature>
<feature type="compositionally biased region" description="Low complexity" evidence="2">
    <location>
        <begin position="142"/>
        <end position="159"/>
    </location>
</feature>
<dbReference type="OrthoDB" id="2537877at2759"/>
<evidence type="ECO:0000313" key="3">
    <source>
        <dbReference type="EMBL" id="KAG0661880.1"/>
    </source>
</evidence>
<feature type="compositionally biased region" description="Low complexity" evidence="2">
    <location>
        <begin position="27"/>
        <end position="56"/>
    </location>
</feature>
<organism evidence="3 4">
    <name type="scientific">Rhodotorula mucilaginosa</name>
    <name type="common">Yeast</name>
    <name type="synonym">Rhodotorula rubra</name>
    <dbReference type="NCBI Taxonomy" id="5537"/>
    <lineage>
        <taxon>Eukaryota</taxon>
        <taxon>Fungi</taxon>
        <taxon>Dikarya</taxon>
        <taxon>Basidiomycota</taxon>
        <taxon>Pucciniomycotina</taxon>
        <taxon>Microbotryomycetes</taxon>
        <taxon>Sporidiobolales</taxon>
        <taxon>Sporidiobolaceae</taxon>
        <taxon>Rhodotorula</taxon>
    </lineage>
</organism>
<name>A0A9P6W2G7_RHOMI</name>
<feature type="compositionally biased region" description="Polar residues" evidence="2">
    <location>
        <begin position="238"/>
        <end position="269"/>
    </location>
</feature>
<keyword evidence="4" id="KW-1185">Reference proteome</keyword>
<feature type="compositionally biased region" description="Polar residues" evidence="2">
    <location>
        <begin position="1079"/>
        <end position="1098"/>
    </location>
</feature>
<feature type="compositionally biased region" description="Polar residues" evidence="2">
    <location>
        <begin position="803"/>
        <end position="814"/>
    </location>
</feature>
<feature type="compositionally biased region" description="Low complexity" evidence="2">
    <location>
        <begin position="69"/>
        <end position="84"/>
    </location>
</feature>
<sequence>MPSRRLSVDPDAVDQSAEPPRSPPGARPASSRNNGDAGSSTTGRTSRGGSSSATRGTGRGRGRGRGKARASATARESATSGSGSHAVGTASETGSSSDNDDEDAARASRDDVLARSTRRPPRPVSPELGIPALLAAVAQEQPRSSSLSALSSRASSPALENSSLAQPVPNGAPVEHRGSSSPSSVSTARPASPRPRDQEHNGPDPALSTPSRKITSDRNPLDSLSELDSSDDEEQPLASRSQTNDPASAGRSVSTESTPAPAGTNNFASLSPGPKRRGRPPGSKTRHSTGSAPPKSRRSANGARPGSLASPNRVSSSESVTPAPASAPARATRANVTLPPGYIWGVTSSRWPRKSKKGEEAEELPEEDQGSQVEEPDGEPVKESSLSDLDDTETEIKPMEVDTEEAKPTPPPAAPPPEESPRAETPKDDVLDLQAASILRAMDPEPTPMPSTSREPSHDGSVDSVPVTTTPKGKGKGKGKRGKKVLPEPIERTKRRRLDGLDKETAERLAAREAARAQFLSDLEAEMQLVEQHTHPLLDLTYRRLQEEKKQKFAQLRRYQEEREQQLARSLEAANRANWDNWSDRKDRLRMDLYLKNHGSLKSLLDEEKVFPFFRDHPLFVNHHDLPPTGWYRGPQRDPAFAPRSLVHAGHYVEPPPVNPALAHDSWRLAPDEIEADLALFYDIDEVQVQPPPPPPPPPVPVAPIPYYGMYGNQSAPYYYGPGGPAAPFAKGPAPPPGPRYPAPGPSAPFAGPSFGTPMPPGHIGPAVGTGGGAGAALAAPSVPSPSQNGLNGPPPPTGTLTQKSNFSHSAAGNAQQPPAPAPRPRSRTPQQPVKFEHQVPIRQSAPVTQANGPAAAPTPTPPTQARSVAASRPRSPPRIPAPAPAPAVAKSPRTIPPSSGSAGISSAPVVTPLHGAFSSFASRQPQAPSSVSRPQNQQPKPQSQPARAQPALAAPVWPAYTPDAGPSRPPNPPAARPQPYFPAVTSTQTSSYPPAAARVPAPPVMPGPPGGLSGNKPWPSSSSSHSPNTPSSLPPIRQTLFPTAFPTGGLPPMSKPLPPQQPTAPSATTDRSPAPLRSPQQPQTRPSFPSMQTQKPQSAHDPLPLPSWLRPNGRDSTGAPGSTTLPGPKLPHELRAAAAAAAAASSVSASAANFPGVGNGAGLPKSPWS</sequence>
<feature type="compositionally biased region" description="Pro residues" evidence="2">
    <location>
        <begin position="1054"/>
        <end position="1063"/>
    </location>
</feature>
<evidence type="ECO:0000256" key="2">
    <source>
        <dbReference type="SAM" id="MobiDB-lite"/>
    </source>
</evidence>
<feature type="compositionally biased region" description="Pro residues" evidence="2">
    <location>
        <begin position="408"/>
        <end position="418"/>
    </location>
</feature>
<feature type="compositionally biased region" description="Basic residues" evidence="2">
    <location>
        <begin position="58"/>
        <end position="68"/>
    </location>
</feature>
<feature type="region of interest" description="Disordered" evidence="2">
    <location>
        <begin position="731"/>
        <end position="1170"/>
    </location>
</feature>
<feature type="compositionally biased region" description="Basic and acidic residues" evidence="2">
    <location>
        <begin position="394"/>
        <end position="407"/>
    </location>
</feature>
<feature type="compositionally biased region" description="Low complexity" evidence="2">
    <location>
        <begin position="935"/>
        <end position="956"/>
    </location>
</feature>
<dbReference type="EMBL" id="PUHQ01000031">
    <property type="protein sequence ID" value="KAG0661880.1"/>
    <property type="molecule type" value="Genomic_DNA"/>
</dbReference>
<dbReference type="Proteomes" id="UP000777482">
    <property type="component" value="Unassembled WGS sequence"/>
</dbReference>